<evidence type="ECO:0008006" key="3">
    <source>
        <dbReference type="Google" id="ProtNLM"/>
    </source>
</evidence>
<dbReference type="Gene3D" id="1.10.260.40">
    <property type="entry name" value="lambda repressor-like DNA-binding domains"/>
    <property type="match status" value="1"/>
</dbReference>
<dbReference type="SUPFAM" id="SSF47413">
    <property type="entry name" value="lambda repressor-like DNA-binding domains"/>
    <property type="match status" value="1"/>
</dbReference>
<dbReference type="AlphaFoldDB" id="A0A1H4FUG9"/>
<dbReference type="GO" id="GO:0003677">
    <property type="term" value="F:DNA binding"/>
    <property type="evidence" value="ECO:0007669"/>
    <property type="project" value="InterPro"/>
</dbReference>
<dbReference type="STRING" id="150146.SAMN05443667_1158"/>
<organism evidence="1 2">
    <name type="scientific">Flavobacterium gillisiae</name>
    <dbReference type="NCBI Taxonomy" id="150146"/>
    <lineage>
        <taxon>Bacteria</taxon>
        <taxon>Pseudomonadati</taxon>
        <taxon>Bacteroidota</taxon>
        <taxon>Flavobacteriia</taxon>
        <taxon>Flavobacteriales</taxon>
        <taxon>Flavobacteriaceae</taxon>
        <taxon>Flavobacterium</taxon>
    </lineage>
</organism>
<proteinExistence type="predicted"/>
<dbReference type="InterPro" id="IPR010982">
    <property type="entry name" value="Lambda_DNA-bd_dom_sf"/>
</dbReference>
<sequence length="93" mass="10650">MKNENKTKEIKELIAQKIKSLKGDTTYTKIAAKCEIHSGKISNIANNKIDCQLSSLIELAKGLRVHPRELFEIDFDFETYYDELDSADNSKKK</sequence>
<dbReference type="RefSeq" id="WP_091093089.1">
    <property type="nucleotide sequence ID" value="NZ_FNRD01000015.1"/>
</dbReference>
<name>A0A1H4FUG9_9FLAO</name>
<evidence type="ECO:0000313" key="1">
    <source>
        <dbReference type="EMBL" id="SEB00791.1"/>
    </source>
</evidence>
<dbReference type="OrthoDB" id="678057at2"/>
<protein>
    <recommendedName>
        <fullName evidence="3">HTH cro/C1-type domain-containing protein</fullName>
    </recommendedName>
</protein>
<dbReference type="Proteomes" id="UP000198951">
    <property type="component" value="Unassembled WGS sequence"/>
</dbReference>
<keyword evidence="2" id="KW-1185">Reference proteome</keyword>
<dbReference type="CDD" id="cd00093">
    <property type="entry name" value="HTH_XRE"/>
    <property type="match status" value="1"/>
</dbReference>
<dbReference type="InterPro" id="IPR001387">
    <property type="entry name" value="Cro/C1-type_HTH"/>
</dbReference>
<gene>
    <name evidence="1" type="ORF">SAMN05443667_1158</name>
</gene>
<accession>A0A1H4FUG9</accession>
<evidence type="ECO:0000313" key="2">
    <source>
        <dbReference type="Proteomes" id="UP000198951"/>
    </source>
</evidence>
<dbReference type="EMBL" id="FNRD01000015">
    <property type="protein sequence ID" value="SEB00791.1"/>
    <property type="molecule type" value="Genomic_DNA"/>
</dbReference>
<reference evidence="2" key="1">
    <citation type="submission" date="2016-10" db="EMBL/GenBank/DDBJ databases">
        <authorList>
            <person name="Varghese N."/>
            <person name="Submissions S."/>
        </authorList>
    </citation>
    <scope>NUCLEOTIDE SEQUENCE [LARGE SCALE GENOMIC DNA]</scope>
    <source>
        <strain evidence="2">DSM 22376</strain>
    </source>
</reference>